<keyword evidence="4" id="KW-1185">Reference proteome</keyword>
<organism evidence="3 4">
    <name type="scientific">Plectosphaerella cucumerina</name>
    <dbReference type="NCBI Taxonomy" id="40658"/>
    <lineage>
        <taxon>Eukaryota</taxon>
        <taxon>Fungi</taxon>
        <taxon>Dikarya</taxon>
        <taxon>Ascomycota</taxon>
        <taxon>Pezizomycotina</taxon>
        <taxon>Sordariomycetes</taxon>
        <taxon>Hypocreomycetidae</taxon>
        <taxon>Glomerellales</taxon>
        <taxon>Plectosphaerellaceae</taxon>
        <taxon>Plectosphaerella</taxon>
    </lineage>
</organism>
<dbReference type="GO" id="GO:0016491">
    <property type="term" value="F:oxidoreductase activity"/>
    <property type="evidence" value="ECO:0007669"/>
    <property type="project" value="TreeGrafter"/>
</dbReference>
<protein>
    <submittedName>
        <fullName evidence="3">Myo-inositol 2-dehydrogenase</fullName>
    </submittedName>
</protein>
<comment type="caution">
    <text evidence="3">The sequence shown here is derived from an EMBL/GenBank/DDBJ whole genome shotgun (WGS) entry which is preliminary data.</text>
</comment>
<dbReference type="Gene3D" id="3.40.50.720">
    <property type="entry name" value="NAD(P)-binding Rossmann-like Domain"/>
    <property type="match status" value="1"/>
</dbReference>
<dbReference type="SUPFAM" id="SSF51735">
    <property type="entry name" value="NAD(P)-binding Rossmann-fold domains"/>
    <property type="match status" value="1"/>
</dbReference>
<dbReference type="GO" id="GO:0005737">
    <property type="term" value="C:cytoplasm"/>
    <property type="evidence" value="ECO:0007669"/>
    <property type="project" value="TreeGrafter"/>
</dbReference>
<feature type="domain" description="Gfo/Idh/MocA-like oxidoreductase C-terminal" evidence="2">
    <location>
        <begin position="216"/>
        <end position="365"/>
    </location>
</feature>
<dbReference type="InterPro" id="IPR000683">
    <property type="entry name" value="Gfo/Idh/MocA-like_OxRdtase_N"/>
</dbReference>
<dbReference type="Gene3D" id="3.30.360.10">
    <property type="entry name" value="Dihydrodipicolinate Reductase, domain 2"/>
    <property type="match status" value="1"/>
</dbReference>
<evidence type="ECO:0000313" key="4">
    <source>
        <dbReference type="Proteomes" id="UP000813385"/>
    </source>
</evidence>
<reference evidence="3" key="1">
    <citation type="journal article" date="2021" name="Nat. Commun.">
        <title>Genetic determinants of endophytism in the Arabidopsis root mycobiome.</title>
        <authorList>
            <person name="Mesny F."/>
            <person name="Miyauchi S."/>
            <person name="Thiergart T."/>
            <person name="Pickel B."/>
            <person name="Atanasova L."/>
            <person name="Karlsson M."/>
            <person name="Huettel B."/>
            <person name="Barry K.W."/>
            <person name="Haridas S."/>
            <person name="Chen C."/>
            <person name="Bauer D."/>
            <person name="Andreopoulos W."/>
            <person name="Pangilinan J."/>
            <person name="LaButti K."/>
            <person name="Riley R."/>
            <person name="Lipzen A."/>
            <person name="Clum A."/>
            <person name="Drula E."/>
            <person name="Henrissat B."/>
            <person name="Kohler A."/>
            <person name="Grigoriev I.V."/>
            <person name="Martin F.M."/>
            <person name="Hacquard S."/>
        </authorList>
    </citation>
    <scope>NUCLEOTIDE SEQUENCE</scope>
    <source>
        <strain evidence="3">MPI-CAGE-AT-0016</strain>
    </source>
</reference>
<proteinExistence type="predicted"/>
<feature type="domain" description="Gfo/Idh/MocA-like oxidoreductase N-terminal" evidence="1">
    <location>
        <begin position="10"/>
        <end position="130"/>
    </location>
</feature>
<dbReference type="InterPro" id="IPR004104">
    <property type="entry name" value="Gfo/Idh/MocA-like_OxRdtase_C"/>
</dbReference>
<evidence type="ECO:0000259" key="2">
    <source>
        <dbReference type="Pfam" id="PF02894"/>
    </source>
</evidence>
<dbReference type="GO" id="GO:0006740">
    <property type="term" value="P:NADPH regeneration"/>
    <property type="evidence" value="ECO:0007669"/>
    <property type="project" value="TreeGrafter"/>
</dbReference>
<dbReference type="AlphaFoldDB" id="A0A8K0TUI3"/>
<evidence type="ECO:0000313" key="3">
    <source>
        <dbReference type="EMBL" id="KAH7376356.1"/>
    </source>
</evidence>
<dbReference type="OrthoDB" id="64915at2759"/>
<accession>A0A8K0TUI3</accession>
<dbReference type="EMBL" id="JAGPXD010000001">
    <property type="protein sequence ID" value="KAH7376356.1"/>
    <property type="molecule type" value="Genomic_DNA"/>
</dbReference>
<dbReference type="PANTHER" id="PTHR42840">
    <property type="entry name" value="NAD(P)-BINDING ROSSMANN-FOLD SUPERFAMILY PROTEIN-RELATED"/>
    <property type="match status" value="1"/>
</dbReference>
<name>A0A8K0TUI3_9PEZI</name>
<dbReference type="Pfam" id="PF02894">
    <property type="entry name" value="GFO_IDH_MocA_C"/>
    <property type="match status" value="1"/>
</dbReference>
<dbReference type="Pfam" id="PF01408">
    <property type="entry name" value="GFO_IDH_MocA"/>
    <property type="match status" value="1"/>
</dbReference>
<dbReference type="InterPro" id="IPR036291">
    <property type="entry name" value="NAD(P)-bd_dom_sf"/>
</dbReference>
<evidence type="ECO:0000259" key="1">
    <source>
        <dbReference type="Pfam" id="PF01408"/>
    </source>
</evidence>
<sequence>MSPTKSEKLGVGIIGAGEVFQVCHGPCLFLLSHIFTIESIFDISKTNTEHCRTKFSIPHAGTSPQDVIDNPRVQVVFILTSDDSHAPIAIDALAANKHVFIEKPVTLSLPSIDAVIAAEKASSGRAFVGYMRRYAPSYLRAFKREVASIPRILYARVRDFSGPNAQFVDQSGTFQVKGTDFPPEATEERNARLAALYAEAFPNQEITPEKRRMCHFLGSLGSHDLSLMRETIGVPEKVVGVSANDLFYSAILAYRNGDGSAYSVTYESGIDGVPVFDAHISVYGQNKRVTIKYDSPYVKGLPITVEVEELNEHGELQKREVLSSYEDAYTAELQELHECLTSGKDIKTTLEDAREDLALYDQMYKLAF</sequence>
<gene>
    <name evidence="3" type="ORF">B0T11DRAFT_20101</name>
</gene>
<dbReference type="PANTHER" id="PTHR42840:SF7">
    <property type="entry name" value="BINDING ROSSMANN FOLD OXIDOREDUCTASE, PUTATIVE (AFU_ORTHOLOGUE AFUA_4G10190)-RELATED"/>
    <property type="match status" value="1"/>
</dbReference>
<dbReference type="Proteomes" id="UP000813385">
    <property type="component" value="Unassembled WGS sequence"/>
</dbReference>
<dbReference type="GO" id="GO:0000166">
    <property type="term" value="F:nucleotide binding"/>
    <property type="evidence" value="ECO:0007669"/>
    <property type="project" value="InterPro"/>
</dbReference>